<evidence type="ECO:0000256" key="1">
    <source>
        <dbReference type="ARBA" id="ARBA00022898"/>
    </source>
</evidence>
<feature type="active site" description="Proton acceptor" evidence="3">
    <location>
        <position position="189"/>
    </location>
</feature>
<evidence type="ECO:0000313" key="7">
    <source>
        <dbReference type="Proteomes" id="UP000256514"/>
    </source>
</evidence>
<organism evidence="6 7">
    <name type="scientific">Helicobacter equorum</name>
    <dbReference type="NCBI Taxonomy" id="361872"/>
    <lineage>
        <taxon>Bacteria</taxon>
        <taxon>Pseudomonadati</taxon>
        <taxon>Campylobacterota</taxon>
        <taxon>Epsilonproteobacteria</taxon>
        <taxon>Campylobacterales</taxon>
        <taxon>Helicobacteraceae</taxon>
        <taxon>Helicobacter</taxon>
    </lineage>
</organism>
<evidence type="ECO:0000256" key="2">
    <source>
        <dbReference type="ARBA" id="ARBA00037999"/>
    </source>
</evidence>
<dbReference type="EMBL" id="NXLT01000003">
    <property type="protein sequence ID" value="RDU67353.1"/>
    <property type="molecule type" value="Genomic_DNA"/>
</dbReference>
<sequence>MFPFIDLAKINTRFAFERSFSAFVQSAQYIQGEVCAQFEEAFATYCGSRYCIGVSSGSSALYLILKAYKILGKLRDNDAIIVPTNTYIASVFAITQNNLIPIFAEPSTQDFLIDVSKLSNLMNDRIKVIMPVHLYGQICDMSSILDFAKTHNLLVIEDSAQAHGAYFADSTRRAGSYGNAGAFSFYPAKNLGALGDGGAITTDDDELATIIRSLGNAGSTSKYIHTFDGINARLDSLQALILHTKLPLLDSDNAHRRNIANIYMQEIRHSEIILPTHRALYPHSHVWHLFVIRTKERERLQEYLSRNGVQTIIHYPIPVHKQQVYACYNHLELPIAQTLQNEILSLPISQVQSIEDTHRIVEIINAFV</sequence>
<dbReference type="InterPro" id="IPR015424">
    <property type="entry name" value="PyrdxlP-dep_Trfase"/>
</dbReference>
<dbReference type="PANTHER" id="PTHR30244">
    <property type="entry name" value="TRANSAMINASE"/>
    <property type="match status" value="1"/>
</dbReference>
<dbReference type="AlphaFoldDB" id="A0A3D8IQI5"/>
<dbReference type="Gene3D" id="3.90.1150.10">
    <property type="entry name" value="Aspartate Aminotransferase, domain 1"/>
    <property type="match status" value="1"/>
</dbReference>
<dbReference type="Gene3D" id="3.40.640.10">
    <property type="entry name" value="Type I PLP-dependent aspartate aminotransferase-like (Major domain)"/>
    <property type="match status" value="1"/>
</dbReference>
<dbReference type="SUPFAM" id="SSF53383">
    <property type="entry name" value="PLP-dependent transferases"/>
    <property type="match status" value="1"/>
</dbReference>
<keyword evidence="6" id="KW-0808">Transferase</keyword>
<keyword evidence="7" id="KW-1185">Reference proteome</keyword>
<dbReference type="GO" id="GO:0008483">
    <property type="term" value="F:transaminase activity"/>
    <property type="evidence" value="ECO:0007669"/>
    <property type="project" value="UniProtKB-KW"/>
</dbReference>
<comment type="similarity">
    <text evidence="2 5">Belongs to the DegT/DnrJ/EryC1 family.</text>
</comment>
<protein>
    <submittedName>
        <fullName evidence="6">Aminotransferase</fullName>
    </submittedName>
</protein>
<reference evidence="6 7" key="1">
    <citation type="submission" date="2018-04" db="EMBL/GenBank/DDBJ databases">
        <title>Novel Campyloabacter and Helicobacter Species and Strains.</title>
        <authorList>
            <person name="Mannion A.J."/>
            <person name="Shen Z."/>
            <person name="Fox J.G."/>
        </authorList>
    </citation>
    <scope>NUCLEOTIDE SEQUENCE [LARGE SCALE GENOMIC DNA]</scope>
    <source>
        <strain evidence="6 7">MIT 12-6600</strain>
    </source>
</reference>
<dbReference type="CDD" id="cd00616">
    <property type="entry name" value="AHBA_syn"/>
    <property type="match status" value="1"/>
</dbReference>
<dbReference type="GO" id="GO:0030170">
    <property type="term" value="F:pyridoxal phosphate binding"/>
    <property type="evidence" value="ECO:0007669"/>
    <property type="project" value="TreeGrafter"/>
</dbReference>
<proteinExistence type="inferred from homology"/>
<evidence type="ECO:0000256" key="3">
    <source>
        <dbReference type="PIRSR" id="PIRSR000390-1"/>
    </source>
</evidence>
<evidence type="ECO:0000313" key="6">
    <source>
        <dbReference type="EMBL" id="RDU67353.1"/>
    </source>
</evidence>
<gene>
    <name evidence="6" type="ORF">CQA54_05120</name>
</gene>
<keyword evidence="6" id="KW-0032">Aminotransferase</keyword>
<dbReference type="InterPro" id="IPR000653">
    <property type="entry name" value="DegT/StrS_aminotransferase"/>
</dbReference>
<accession>A0A3D8IQI5</accession>
<dbReference type="InterPro" id="IPR015422">
    <property type="entry name" value="PyrdxlP-dep_Trfase_small"/>
</dbReference>
<evidence type="ECO:0000256" key="4">
    <source>
        <dbReference type="PIRSR" id="PIRSR000390-2"/>
    </source>
</evidence>
<dbReference type="InterPro" id="IPR015421">
    <property type="entry name" value="PyrdxlP-dep_Trfase_major"/>
</dbReference>
<dbReference type="PANTHER" id="PTHR30244:SF36">
    <property type="entry name" value="3-OXO-GLUCOSE-6-PHOSPHATE:GLUTAMATE AMINOTRANSFERASE"/>
    <property type="match status" value="1"/>
</dbReference>
<evidence type="ECO:0000256" key="5">
    <source>
        <dbReference type="RuleBase" id="RU004508"/>
    </source>
</evidence>
<dbReference type="Pfam" id="PF01041">
    <property type="entry name" value="DegT_DnrJ_EryC1"/>
    <property type="match status" value="1"/>
</dbReference>
<comment type="caution">
    <text evidence="6">The sequence shown here is derived from an EMBL/GenBank/DDBJ whole genome shotgun (WGS) entry which is preliminary data.</text>
</comment>
<dbReference type="OrthoDB" id="9766188at2"/>
<dbReference type="GO" id="GO:0000271">
    <property type="term" value="P:polysaccharide biosynthetic process"/>
    <property type="evidence" value="ECO:0007669"/>
    <property type="project" value="TreeGrafter"/>
</dbReference>
<dbReference type="RefSeq" id="WP_115571068.1">
    <property type="nucleotide sequence ID" value="NZ_NXLT01000003.1"/>
</dbReference>
<keyword evidence="1 4" id="KW-0663">Pyridoxal phosphate</keyword>
<dbReference type="PIRSF" id="PIRSF000390">
    <property type="entry name" value="PLP_StrS"/>
    <property type="match status" value="1"/>
</dbReference>
<name>A0A3D8IQI5_9HELI</name>
<feature type="modified residue" description="N6-(pyridoxal phosphate)lysine" evidence="4">
    <location>
        <position position="189"/>
    </location>
</feature>
<dbReference type="Proteomes" id="UP000256514">
    <property type="component" value="Unassembled WGS sequence"/>
</dbReference>